<evidence type="ECO:0000256" key="1">
    <source>
        <dbReference type="ARBA" id="ARBA00022737"/>
    </source>
</evidence>
<feature type="repeat" description="TPR" evidence="3">
    <location>
        <begin position="550"/>
        <end position="583"/>
    </location>
</feature>
<evidence type="ECO:0000256" key="3">
    <source>
        <dbReference type="PROSITE-ProRule" id="PRU00339"/>
    </source>
</evidence>
<feature type="repeat" description="TPR" evidence="3">
    <location>
        <begin position="719"/>
        <end position="752"/>
    </location>
</feature>
<protein>
    <submittedName>
        <fullName evidence="5">Uncharacterized protein</fullName>
    </submittedName>
</protein>
<dbReference type="Pfam" id="PF13181">
    <property type="entry name" value="TPR_8"/>
    <property type="match status" value="1"/>
</dbReference>
<dbReference type="PANTHER" id="PTHR44858:SF1">
    <property type="entry name" value="UDP-N-ACETYLGLUCOSAMINE--PEPTIDE N-ACETYLGLUCOSAMINYLTRANSFERASE SPINDLY-RELATED"/>
    <property type="match status" value="1"/>
</dbReference>
<dbReference type="SUPFAM" id="SSF50494">
    <property type="entry name" value="Trypsin-like serine proteases"/>
    <property type="match status" value="2"/>
</dbReference>
<evidence type="ECO:0000313" key="5">
    <source>
        <dbReference type="EMBL" id="VEP13132.1"/>
    </source>
</evidence>
<dbReference type="AlphaFoldDB" id="A0A563VNT3"/>
<dbReference type="Proteomes" id="UP000320055">
    <property type="component" value="Unassembled WGS sequence"/>
</dbReference>
<feature type="region of interest" description="Disordered" evidence="4">
    <location>
        <begin position="252"/>
        <end position="289"/>
    </location>
</feature>
<keyword evidence="6" id="KW-1185">Reference proteome</keyword>
<dbReference type="RefSeq" id="WP_186376079.1">
    <property type="nucleotide sequence ID" value="NZ_LR213934.1"/>
</dbReference>
<dbReference type="GO" id="GO:0006508">
    <property type="term" value="P:proteolysis"/>
    <property type="evidence" value="ECO:0007669"/>
    <property type="project" value="InterPro"/>
</dbReference>
<evidence type="ECO:0000313" key="6">
    <source>
        <dbReference type="Proteomes" id="UP000320055"/>
    </source>
</evidence>
<dbReference type="InterPro" id="IPR043504">
    <property type="entry name" value="Peptidase_S1_PA_chymotrypsin"/>
</dbReference>
<dbReference type="Pfam" id="PF13432">
    <property type="entry name" value="TPR_16"/>
    <property type="match status" value="2"/>
</dbReference>
<dbReference type="InterPro" id="IPR019734">
    <property type="entry name" value="TPR_rpt"/>
</dbReference>
<dbReference type="EMBL" id="CAACVJ010000095">
    <property type="protein sequence ID" value="VEP13132.1"/>
    <property type="molecule type" value="Genomic_DNA"/>
</dbReference>
<dbReference type="GO" id="GO:0009279">
    <property type="term" value="C:cell outer membrane"/>
    <property type="evidence" value="ECO:0007669"/>
    <property type="project" value="TreeGrafter"/>
</dbReference>
<reference evidence="5 6" key="1">
    <citation type="submission" date="2019-01" db="EMBL/GenBank/DDBJ databases">
        <authorList>
            <person name="Brito A."/>
        </authorList>
    </citation>
    <scope>NUCLEOTIDE SEQUENCE [LARGE SCALE GENOMIC DNA]</scope>
    <source>
        <strain evidence="5">1</strain>
    </source>
</reference>
<dbReference type="SMART" id="SM00028">
    <property type="entry name" value="TPR"/>
    <property type="match status" value="8"/>
</dbReference>
<dbReference type="InterPro" id="IPR009003">
    <property type="entry name" value="Peptidase_S1_PA"/>
</dbReference>
<dbReference type="InterPro" id="IPR011990">
    <property type="entry name" value="TPR-like_helical_dom_sf"/>
</dbReference>
<feature type="repeat" description="TPR" evidence="3">
    <location>
        <begin position="618"/>
        <end position="651"/>
    </location>
</feature>
<dbReference type="InterPro" id="IPR050498">
    <property type="entry name" value="Ycf3"/>
</dbReference>
<dbReference type="Gene3D" id="1.25.40.10">
    <property type="entry name" value="Tetratricopeptide repeat domain"/>
    <property type="match status" value="3"/>
</dbReference>
<organism evidence="5 6">
    <name type="scientific">Hyella patelloides LEGE 07179</name>
    <dbReference type="NCBI Taxonomy" id="945734"/>
    <lineage>
        <taxon>Bacteria</taxon>
        <taxon>Bacillati</taxon>
        <taxon>Cyanobacteriota</taxon>
        <taxon>Cyanophyceae</taxon>
        <taxon>Pleurocapsales</taxon>
        <taxon>Hyellaceae</taxon>
        <taxon>Hyella</taxon>
    </lineage>
</organism>
<evidence type="ECO:0000256" key="4">
    <source>
        <dbReference type="SAM" id="MobiDB-lite"/>
    </source>
</evidence>
<keyword evidence="1" id="KW-0677">Repeat</keyword>
<accession>A0A563VNT3</accession>
<proteinExistence type="predicted"/>
<dbReference type="Pfam" id="PF13414">
    <property type="entry name" value="TPR_11"/>
    <property type="match status" value="1"/>
</dbReference>
<sequence>MNSRYFSLILFLTCWLPVSAVYLTVGTPKLAARQILTSLSTEKILEKAKSITVKVKVGKTTGSGVLIERKGRIYTVITNRHIINRGKSYQIQTSEGNSYEAKLITLGNKNDLAVLQFNSDRSYETASLSGSFDEQGNKVFAVGFPFNTDKIILTAGQFSLKPKSPLQHGYQLGYTSQIQPGMSGGPILNSVGEVIGINGRSANPIIPNYQFQDGSFPSEEQRQQMIGLSWGLPIENLAEVLPSVAATLSSDSDLSEVNAQQPSVTNEVSHNVESPQSPEDVSEAEKPRKIQGIPRKIEKIAQKITVRIDSNGDNGSGVIFAKDGEEYYVVTAKHVVDKEQPYQIITSDEKTYDVKPEDITKLSNSDLAIVTFNSDREYEIAAFSDYEIGLNQEFWVFVYGWAKSSAKPQPQLTAGKVVGRETGIFVVKDDLSLTEKNGYELVYTNLSERGMSGGAVMDTNGRVIGIHTSAEGERYRLINKLQLGFSLGIPIATFLDSDQLKTLVRFRNLEIQTIKERADVVPFARPELSQEDLNSLSAGLLKSPNNNSSETEWVNYGNQLWRSSRYSEAVTAFERAIAQNTNFHQAYYGKGLALSDLGKEPESAAAFQQAIDLKADFYPAWYRQSLSLLSQKKYSAALTSLENAIALKPENKALYALKGEALENLARYNDAIDYYSRAIATDNNPLVLARRGNVYRILEKYDLALNDFNRAIQFDPRYLEGYINRGLTYYQLGNYQQALANFNHVLYIDRQVPKAFLARGFAYQQLGEKNRAIADFMRAFQLFMPENSNEQIANYINISPYKYGRIAMDFNYLMQLNTQEGNMALGQGLIHLLSGNKQQAMESFEEANRLFRTQQNDFSYQLTRRIISQIQQQEQQANK</sequence>
<dbReference type="SUPFAM" id="SSF48452">
    <property type="entry name" value="TPR-like"/>
    <property type="match status" value="1"/>
</dbReference>
<name>A0A563VNT3_9CYAN</name>
<feature type="repeat" description="TPR" evidence="3">
    <location>
        <begin position="685"/>
        <end position="718"/>
    </location>
</feature>
<dbReference type="GO" id="GO:0046813">
    <property type="term" value="P:receptor-mediated virion attachment to host cell"/>
    <property type="evidence" value="ECO:0007669"/>
    <property type="project" value="TreeGrafter"/>
</dbReference>
<evidence type="ECO:0000256" key="2">
    <source>
        <dbReference type="ARBA" id="ARBA00022803"/>
    </source>
</evidence>
<dbReference type="PROSITE" id="PS50005">
    <property type="entry name" value="TPR"/>
    <property type="match status" value="4"/>
</dbReference>
<dbReference type="Pfam" id="PF13365">
    <property type="entry name" value="Trypsin_2"/>
    <property type="match status" value="2"/>
</dbReference>
<keyword evidence="2 3" id="KW-0802">TPR repeat</keyword>
<feature type="compositionally biased region" description="Polar residues" evidence="4">
    <location>
        <begin position="252"/>
        <end position="279"/>
    </location>
</feature>
<dbReference type="PANTHER" id="PTHR44858">
    <property type="entry name" value="TETRATRICOPEPTIDE REPEAT PROTEIN 6"/>
    <property type="match status" value="1"/>
</dbReference>
<dbReference type="InterPro" id="IPR001940">
    <property type="entry name" value="Peptidase_S1C"/>
</dbReference>
<gene>
    <name evidence="5" type="ORF">H1P_1840007</name>
</gene>
<dbReference type="Gene3D" id="2.40.10.10">
    <property type="entry name" value="Trypsin-like serine proteases"/>
    <property type="match status" value="4"/>
</dbReference>
<dbReference type="PRINTS" id="PR00834">
    <property type="entry name" value="PROTEASES2C"/>
</dbReference>
<dbReference type="GO" id="GO:0004252">
    <property type="term" value="F:serine-type endopeptidase activity"/>
    <property type="evidence" value="ECO:0007669"/>
    <property type="project" value="InterPro"/>
</dbReference>